<dbReference type="Gene3D" id="3.30.420.10">
    <property type="entry name" value="Ribonuclease H-like superfamily/Ribonuclease H"/>
    <property type="match status" value="1"/>
</dbReference>
<evidence type="ECO:0000313" key="3">
    <source>
        <dbReference type="Proteomes" id="UP001055108"/>
    </source>
</evidence>
<dbReference type="Pfam" id="PF00929">
    <property type="entry name" value="RNase_T"/>
    <property type="match status" value="1"/>
</dbReference>
<dbReference type="SMART" id="SM00479">
    <property type="entry name" value="EXOIII"/>
    <property type="match status" value="1"/>
</dbReference>
<reference evidence="2" key="1">
    <citation type="journal article" date="2016" name="Front. Microbiol.">
        <title>Genome Sequence of the Piezophilic, Mesophilic Sulfate-Reducing Bacterium Desulfovibrio indicus J2T.</title>
        <authorList>
            <person name="Cao J."/>
            <person name="Maignien L."/>
            <person name="Shao Z."/>
            <person name="Alain K."/>
            <person name="Jebbar M."/>
        </authorList>
    </citation>
    <scope>NUCLEOTIDE SEQUENCE</scope>
    <source>
        <strain evidence="2">NBRC 103626</strain>
    </source>
</reference>
<protein>
    <submittedName>
        <fullName evidence="2">3'-5' exonuclease DinG</fullName>
    </submittedName>
</protein>
<gene>
    <name evidence="2" type="primary">dinG_1</name>
    <name evidence="2" type="ORF">NBEOAGPD_0573</name>
</gene>
<dbReference type="SUPFAM" id="SSF53098">
    <property type="entry name" value="Ribonuclease H-like"/>
    <property type="match status" value="1"/>
</dbReference>
<dbReference type="AlphaFoldDB" id="A0AA37M9Y3"/>
<comment type="caution">
    <text evidence="2">The sequence shown here is derived from an EMBL/GenBank/DDBJ whole genome shotgun (WGS) entry which is preliminary data.</text>
</comment>
<dbReference type="PANTHER" id="PTHR30231:SF37">
    <property type="entry name" value="EXODEOXYRIBONUCLEASE 10"/>
    <property type="match status" value="1"/>
</dbReference>
<evidence type="ECO:0000313" key="2">
    <source>
        <dbReference type="EMBL" id="GJD77369.1"/>
    </source>
</evidence>
<dbReference type="GO" id="GO:0005829">
    <property type="term" value="C:cytosol"/>
    <property type="evidence" value="ECO:0007669"/>
    <property type="project" value="TreeGrafter"/>
</dbReference>
<evidence type="ECO:0000259" key="1">
    <source>
        <dbReference type="SMART" id="SM00479"/>
    </source>
</evidence>
<proteinExistence type="predicted"/>
<keyword evidence="2" id="KW-0378">Hydrolase</keyword>
<dbReference type="Proteomes" id="UP001055108">
    <property type="component" value="Unassembled WGS sequence"/>
</dbReference>
<dbReference type="GO" id="GO:0008408">
    <property type="term" value="F:3'-5' exonuclease activity"/>
    <property type="evidence" value="ECO:0007669"/>
    <property type="project" value="TreeGrafter"/>
</dbReference>
<keyword evidence="2" id="KW-0269">Exonuclease</keyword>
<dbReference type="GO" id="GO:0045004">
    <property type="term" value="P:DNA replication proofreading"/>
    <property type="evidence" value="ECO:0007669"/>
    <property type="project" value="TreeGrafter"/>
</dbReference>
<dbReference type="CDD" id="cd06127">
    <property type="entry name" value="DEDDh"/>
    <property type="match status" value="1"/>
</dbReference>
<dbReference type="PANTHER" id="PTHR30231">
    <property type="entry name" value="DNA POLYMERASE III SUBUNIT EPSILON"/>
    <property type="match status" value="1"/>
</dbReference>
<dbReference type="NCBIfam" id="NF006615">
    <property type="entry name" value="PRK09182.1"/>
    <property type="match status" value="1"/>
</dbReference>
<name>A0AA37M9Y3_9HYPH</name>
<keyword evidence="3" id="KW-1185">Reference proteome</keyword>
<reference evidence="2" key="2">
    <citation type="submission" date="2021-08" db="EMBL/GenBank/DDBJ databases">
        <authorList>
            <person name="Tani A."/>
            <person name="Ola A."/>
            <person name="Ogura Y."/>
            <person name="Katsura K."/>
            <person name="Hayashi T."/>
        </authorList>
    </citation>
    <scope>NUCLEOTIDE SEQUENCE</scope>
    <source>
        <strain evidence="2">NBRC 103626</strain>
    </source>
</reference>
<dbReference type="InterPro" id="IPR036397">
    <property type="entry name" value="RNaseH_sf"/>
</dbReference>
<organism evidence="2 3">
    <name type="scientific">Methylobacterium gregans</name>
    <dbReference type="NCBI Taxonomy" id="374424"/>
    <lineage>
        <taxon>Bacteria</taxon>
        <taxon>Pseudomonadati</taxon>
        <taxon>Pseudomonadota</taxon>
        <taxon>Alphaproteobacteria</taxon>
        <taxon>Hyphomicrobiales</taxon>
        <taxon>Methylobacteriaceae</taxon>
        <taxon>Methylobacterium</taxon>
    </lineage>
</organism>
<dbReference type="GO" id="GO:0003676">
    <property type="term" value="F:nucleic acid binding"/>
    <property type="evidence" value="ECO:0007669"/>
    <property type="project" value="InterPro"/>
</dbReference>
<dbReference type="EMBL" id="BPQM01000011">
    <property type="protein sequence ID" value="GJD77369.1"/>
    <property type="molecule type" value="Genomic_DNA"/>
</dbReference>
<dbReference type="InterPro" id="IPR012337">
    <property type="entry name" value="RNaseH-like_sf"/>
</dbReference>
<dbReference type="InterPro" id="IPR013520">
    <property type="entry name" value="Ribonucl_H"/>
</dbReference>
<feature type="domain" description="Exonuclease" evidence="1">
    <location>
        <begin position="41"/>
        <end position="205"/>
    </location>
</feature>
<accession>A0AA37M9Y3</accession>
<sequence length="295" mass="33254">MLDIDPELVATALERNGDYRVLRRHKPRRSFDVPGDAEVRNGLIIDLETTGLDPAYHEIIEVGMLPFTYTVDGRLVAAGVPYGSFQQPFGPILPEITRLTGIDAAMVEGRMIDRSRVAAMVHEADLVIAHNSAFDRRFAEDLCPALATKPWGCSLTMVPWAAEGMGSKLCYIAADLGFIYSAHRAVDDCQATLECLARPLPQSGRTGFSFLLEQAFEPVYRLKAIRSPFEAKDALKARRYRWDDGSISKMRCWYKDVPEEEIASELAWLRLEVYRHEVDIPIVRVTPYDRFSSRA</sequence>
<keyword evidence="2" id="KW-0540">Nuclease</keyword>